<sequence length="200" mass="21961">MKKVILLLLAPLMLAGCQAPESATESSVSSSSTSQQTSTKTTVANPKTIKVSLATAIKRYHKQFGPHAAISEIKVERENGRYEYDVSGLDQQYEYEMVINANTGKVLRHSRENLEADDQDEQTTSQIDPNQLTTLTKISEAATKKVGGGTAVEWSLDHENGEILWEVKVNKGTQTSEVQVNAYTGKAVRIVKTETTDDDD</sequence>
<feature type="region of interest" description="Disordered" evidence="2">
    <location>
        <begin position="22"/>
        <end position="43"/>
    </location>
</feature>
<dbReference type="Pfam" id="PF08139">
    <property type="entry name" value="LPAM_1"/>
    <property type="match status" value="1"/>
</dbReference>
<dbReference type="InterPro" id="IPR012640">
    <property type="entry name" value="Membr_lipoprot_lipid_attach_CS"/>
</dbReference>
<feature type="domain" description="PepSY" evidence="4">
    <location>
        <begin position="50"/>
        <end position="108"/>
    </location>
</feature>
<feature type="domain" description="PepSY" evidence="4">
    <location>
        <begin position="135"/>
        <end position="189"/>
    </location>
</feature>
<dbReference type="AlphaFoldDB" id="A0A660DV96"/>
<dbReference type="OrthoDB" id="2943484at2"/>
<dbReference type="Proteomes" id="UP000289996">
    <property type="component" value="Unassembled WGS sequence"/>
</dbReference>
<evidence type="ECO:0000256" key="1">
    <source>
        <dbReference type="ARBA" id="ARBA00022729"/>
    </source>
</evidence>
<proteinExistence type="predicted"/>
<keyword evidence="1 3" id="KW-0732">Signal</keyword>
<keyword evidence="6" id="KW-1185">Reference proteome</keyword>
<evidence type="ECO:0000256" key="3">
    <source>
        <dbReference type="SAM" id="SignalP"/>
    </source>
</evidence>
<reference evidence="5 6" key="1">
    <citation type="submission" date="2018-11" db="EMBL/GenBank/DDBJ databases">
        <authorList>
            <person name="Wuyts S."/>
        </authorList>
    </citation>
    <scope>NUCLEOTIDE SEQUENCE [LARGE SCALE GENOMIC DNA]</scope>
    <source>
        <strain evidence="5">Lactobacillus mudanjiangensis AMBF249</strain>
    </source>
</reference>
<dbReference type="Pfam" id="PF03413">
    <property type="entry name" value="PepSY"/>
    <property type="match status" value="2"/>
</dbReference>
<dbReference type="RefSeq" id="WP_130851325.1">
    <property type="nucleotide sequence ID" value="NZ_UYIG01000002.1"/>
</dbReference>
<gene>
    <name evidence="5" type="ORF">MUDAN_MDHGFNIF_02099</name>
</gene>
<dbReference type="PROSITE" id="PS51257">
    <property type="entry name" value="PROKAR_LIPOPROTEIN"/>
    <property type="match status" value="1"/>
</dbReference>
<evidence type="ECO:0000259" key="4">
    <source>
        <dbReference type="Pfam" id="PF03413"/>
    </source>
</evidence>
<feature type="signal peptide" evidence="3">
    <location>
        <begin position="1"/>
        <end position="19"/>
    </location>
</feature>
<dbReference type="InterPro" id="IPR025711">
    <property type="entry name" value="PepSY"/>
</dbReference>
<organism evidence="5 6">
    <name type="scientific">Lactiplantibacillus mudanjiangensis</name>
    <dbReference type="NCBI Taxonomy" id="1296538"/>
    <lineage>
        <taxon>Bacteria</taxon>
        <taxon>Bacillati</taxon>
        <taxon>Bacillota</taxon>
        <taxon>Bacilli</taxon>
        <taxon>Lactobacillales</taxon>
        <taxon>Lactobacillaceae</taxon>
        <taxon>Lactiplantibacillus</taxon>
    </lineage>
</organism>
<protein>
    <recommendedName>
        <fullName evidence="4">PepSY domain-containing protein</fullName>
    </recommendedName>
</protein>
<evidence type="ECO:0000256" key="2">
    <source>
        <dbReference type="SAM" id="MobiDB-lite"/>
    </source>
</evidence>
<name>A0A660DV96_9LACO</name>
<dbReference type="Gene3D" id="3.10.450.40">
    <property type="match status" value="2"/>
</dbReference>
<evidence type="ECO:0000313" key="5">
    <source>
        <dbReference type="EMBL" id="VDG27121.1"/>
    </source>
</evidence>
<dbReference type="EMBL" id="UYIG01000002">
    <property type="protein sequence ID" value="VDG27121.1"/>
    <property type="molecule type" value="Genomic_DNA"/>
</dbReference>
<accession>A0A660DV96</accession>
<evidence type="ECO:0000313" key="6">
    <source>
        <dbReference type="Proteomes" id="UP000289996"/>
    </source>
</evidence>
<feature type="chain" id="PRO_5038438208" description="PepSY domain-containing protein" evidence="3">
    <location>
        <begin position="20"/>
        <end position="200"/>
    </location>
</feature>